<reference evidence="2 3" key="1">
    <citation type="submission" date="2019-07" db="EMBL/GenBank/DDBJ databases">
        <title>Lysobacter weifangensis sp. nov., isolated from bensulfuron-methyl contaminated farmland soil.</title>
        <authorList>
            <person name="Zhao H."/>
        </authorList>
    </citation>
    <scope>NUCLEOTIDE SEQUENCE [LARGE SCALE GENOMIC DNA]</scope>
    <source>
        <strain evidence="2 3">CC-Bw-6</strain>
    </source>
</reference>
<keyword evidence="1" id="KW-0472">Membrane</keyword>
<name>A0A516V492_9GAMM</name>
<accession>A0A516V492</accession>
<proteinExistence type="predicted"/>
<sequence>MHAHVFYWPAVGYVALYIYFARRALRAVRVLFEDFGKVGKLAESLGWKNSIATVELMLDNSLPRDDFPEDVKRKIGVARFFFYTTPVVFVVCWLLMALFSE</sequence>
<protein>
    <submittedName>
        <fullName evidence="2">Uncharacterized protein</fullName>
    </submittedName>
</protein>
<organism evidence="2 3">
    <name type="scientific">Pseudoluteimonas lycopersici</name>
    <dbReference type="NCBI Taxonomy" id="1324796"/>
    <lineage>
        <taxon>Bacteria</taxon>
        <taxon>Pseudomonadati</taxon>
        <taxon>Pseudomonadota</taxon>
        <taxon>Gammaproteobacteria</taxon>
        <taxon>Lysobacterales</taxon>
        <taxon>Lysobacteraceae</taxon>
        <taxon>Pseudoluteimonas</taxon>
    </lineage>
</organism>
<dbReference type="Proteomes" id="UP000315891">
    <property type="component" value="Chromosome"/>
</dbReference>
<keyword evidence="1" id="KW-1133">Transmembrane helix</keyword>
<keyword evidence="1" id="KW-0812">Transmembrane</keyword>
<gene>
    <name evidence="2" type="ORF">FNZ56_05435</name>
</gene>
<feature type="transmembrane region" description="Helical" evidence="1">
    <location>
        <begin position="80"/>
        <end position="99"/>
    </location>
</feature>
<dbReference type="OrthoDB" id="9864075at2"/>
<dbReference type="EMBL" id="CP041742">
    <property type="protein sequence ID" value="QDQ73351.1"/>
    <property type="molecule type" value="Genomic_DNA"/>
</dbReference>
<evidence type="ECO:0000313" key="3">
    <source>
        <dbReference type="Proteomes" id="UP000315891"/>
    </source>
</evidence>
<dbReference type="RefSeq" id="WP_143878864.1">
    <property type="nucleotide sequence ID" value="NZ_BAABLZ010000001.1"/>
</dbReference>
<keyword evidence="3" id="KW-1185">Reference proteome</keyword>
<feature type="transmembrane region" description="Helical" evidence="1">
    <location>
        <begin position="6"/>
        <end position="25"/>
    </location>
</feature>
<evidence type="ECO:0000256" key="1">
    <source>
        <dbReference type="SAM" id="Phobius"/>
    </source>
</evidence>
<evidence type="ECO:0000313" key="2">
    <source>
        <dbReference type="EMBL" id="QDQ73351.1"/>
    </source>
</evidence>
<dbReference type="AlphaFoldDB" id="A0A516V492"/>